<dbReference type="InterPro" id="IPR029061">
    <property type="entry name" value="THDP-binding"/>
</dbReference>
<evidence type="ECO:0000256" key="2">
    <source>
        <dbReference type="ARBA" id="ARBA00001936"/>
    </source>
</evidence>
<dbReference type="GO" id="GO:0030976">
    <property type="term" value="F:thiamine pyrophosphate binding"/>
    <property type="evidence" value="ECO:0007669"/>
    <property type="project" value="TreeGrafter"/>
</dbReference>
<keyword evidence="8" id="KW-0479">Metal-binding</keyword>
<keyword evidence="9" id="KW-0106">Calcium</keyword>
<dbReference type="FunFam" id="3.40.50.970:FF:000129">
    <property type="entry name" value="Transketolase"/>
    <property type="match status" value="1"/>
</dbReference>
<evidence type="ECO:0000256" key="4">
    <source>
        <dbReference type="ARBA" id="ARBA00001964"/>
    </source>
</evidence>
<feature type="domain" description="Transketolase-like pyrimidine-binding" evidence="12">
    <location>
        <begin position="310"/>
        <end position="473"/>
    </location>
</feature>
<dbReference type="RefSeq" id="WP_015194086.1">
    <property type="nucleotide sequence ID" value="NC_019748.1"/>
</dbReference>
<dbReference type="PANTHER" id="PTHR43195">
    <property type="entry name" value="TRANSKETOLASE"/>
    <property type="match status" value="1"/>
</dbReference>
<dbReference type="KEGG" id="scs:Sta7437_2900"/>
<evidence type="ECO:0000256" key="6">
    <source>
        <dbReference type="ARBA" id="ARBA00011738"/>
    </source>
</evidence>
<comment type="cofactor">
    <cofactor evidence="1">
        <name>Ca(2+)</name>
        <dbReference type="ChEBI" id="CHEBI:29108"/>
    </cofactor>
</comment>
<evidence type="ECO:0000256" key="7">
    <source>
        <dbReference type="ARBA" id="ARBA00022679"/>
    </source>
</evidence>
<dbReference type="SMART" id="SM00861">
    <property type="entry name" value="Transket_pyr"/>
    <property type="match status" value="1"/>
</dbReference>
<evidence type="ECO:0000256" key="10">
    <source>
        <dbReference type="ARBA" id="ARBA00022842"/>
    </source>
</evidence>
<dbReference type="GO" id="GO:0005737">
    <property type="term" value="C:cytoplasm"/>
    <property type="evidence" value="ECO:0007669"/>
    <property type="project" value="UniProtKB-ARBA"/>
</dbReference>
<dbReference type="InterPro" id="IPR033248">
    <property type="entry name" value="Transketolase_C"/>
</dbReference>
<dbReference type="OrthoDB" id="8732661at2"/>
<evidence type="ECO:0000313" key="14">
    <source>
        <dbReference type="Proteomes" id="UP000010473"/>
    </source>
</evidence>
<dbReference type="EMBL" id="CP003653">
    <property type="protein sequence ID" value="AFZ36419.1"/>
    <property type="molecule type" value="Genomic_DNA"/>
</dbReference>
<reference evidence="14" key="1">
    <citation type="journal article" date="2013" name="Proc. Natl. Acad. Sci. U.S.A.">
        <title>Improving the coverage of the cyanobacterial phylum using diversity-driven genome sequencing.</title>
        <authorList>
            <person name="Shih P.M."/>
            <person name="Wu D."/>
            <person name="Latifi A."/>
            <person name="Axen S.D."/>
            <person name="Fewer D.P."/>
            <person name="Talla E."/>
            <person name="Calteau A."/>
            <person name="Cai F."/>
            <person name="Tandeau de Marsac N."/>
            <person name="Rippka R."/>
            <person name="Herdman M."/>
            <person name="Sivonen K."/>
            <person name="Coursin T."/>
            <person name="Laurent T."/>
            <person name="Goodwin L."/>
            <person name="Nolan M."/>
            <person name="Davenport K.W."/>
            <person name="Han C.S."/>
            <person name="Rubin E.M."/>
            <person name="Eisen J.A."/>
            <person name="Woyke T."/>
            <person name="Gugger M."/>
            <person name="Kerfeld C.A."/>
        </authorList>
    </citation>
    <scope>NUCLEOTIDE SEQUENCE [LARGE SCALE GENOMIC DNA]</scope>
    <source>
        <strain evidence="14">ATCC 29371 / PCC 7437</strain>
    </source>
</reference>
<dbReference type="eggNOG" id="COG0021">
    <property type="taxonomic scope" value="Bacteria"/>
</dbReference>
<dbReference type="CDD" id="cd02012">
    <property type="entry name" value="TPP_TK"/>
    <property type="match status" value="1"/>
</dbReference>
<dbReference type="EC" id="2.2.1.1" evidence="13"/>
<comment type="cofactor">
    <cofactor evidence="3">
        <name>Mg(2+)</name>
        <dbReference type="ChEBI" id="CHEBI:18420"/>
    </cofactor>
</comment>
<comment type="cofactor">
    <cofactor evidence="4">
        <name>thiamine diphosphate</name>
        <dbReference type="ChEBI" id="CHEBI:58937"/>
    </cofactor>
</comment>
<dbReference type="PROSITE" id="PS00802">
    <property type="entry name" value="TRANSKETOLASE_2"/>
    <property type="match status" value="1"/>
</dbReference>
<dbReference type="Proteomes" id="UP000010473">
    <property type="component" value="Chromosome"/>
</dbReference>
<evidence type="ECO:0000256" key="3">
    <source>
        <dbReference type="ARBA" id="ARBA00001946"/>
    </source>
</evidence>
<comment type="subunit">
    <text evidence="6">Homodimer.</text>
</comment>
<dbReference type="InterPro" id="IPR009014">
    <property type="entry name" value="Transketo_C/PFOR_II"/>
</dbReference>
<sequence>MAIQEQLKQWQELAQQLRVDSIRATTAAGSGHPTSSMSAADLMAVLLAKYLSYDFDHPDNPNNDHFILSKGHASPLLYAMYKAAGVIDEDELMSLRKFGSRFEGHPVPLIPWVEVATGSLGQGLPIGVGIGLAGKYLDQLPYRIWVLLGDSESAEGSVWEAFDHASYYHLNNLIAIIDVNRLGQRGQTELGWDTQAYAKRAKAFGWHTIEIDGHDLEQIDRAYEEALSISDRPTLIIARTKKGKGVAALEDLDGWHGKNLDEQQAKEAIKELGGERHLTIEVQKPPTNGHPALPIAHPFHFPTYEIGETVATRKAYGEAVKALGAAYPRLVVLDAEVSNSTHAEDFAKTYPERFFEMFIAEQQMVAAAVGLQVRGYQPFASSFAAFLSRAYDFVRMAAVSRAKIKLVGSHAGVSIGQDGASQMGLEDLASLRAVCGSTVLYPCDGNQTAKLVEQMLGCEGVVYLRTTRMKTPVIYSIQEEFPVGGSKIVRQSDRDRLTIIGAGVTLHEALKAYEHLKEEGITARVIDAYSVKPIDVETLHQAAKDTDGNLIVVEDHWAEGGLGAAVLDAFAGNKTKAKYQGLPLNLIKLAVREMPGSGSPEELLHAAKIDAFAIVEAARSLVESQVIASQN</sequence>
<dbReference type="InterPro" id="IPR005474">
    <property type="entry name" value="Transketolase_N"/>
</dbReference>
<keyword evidence="11" id="KW-0786">Thiamine pyrophosphate</keyword>
<keyword evidence="10" id="KW-0460">Magnesium</keyword>
<dbReference type="PANTHER" id="PTHR43195:SF1">
    <property type="entry name" value="FI06132P-RELATED"/>
    <property type="match status" value="1"/>
</dbReference>
<dbReference type="SUPFAM" id="SSF52518">
    <property type="entry name" value="Thiamin diphosphate-binding fold (THDP-binding)"/>
    <property type="match status" value="2"/>
</dbReference>
<evidence type="ECO:0000256" key="8">
    <source>
        <dbReference type="ARBA" id="ARBA00022723"/>
    </source>
</evidence>
<dbReference type="Pfam" id="PF00456">
    <property type="entry name" value="Transketolase_N"/>
    <property type="match status" value="1"/>
</dbReference>
<keyword evidence="7 13" id="KW-0808">Transferase</keyword>
<proteinExistence type="inferred from homology"/>
<dbReference type="NCBIfam" id="NF004559">
    <property type="entry name" value="PRK05899.2-5"/>
    <property type="match status" value="1"/>
</dbReference>
<evidence type="ECO:0000313" key="13">
    <source>
        <dbReference type="EMBL" id="AFZ36419.1"/>
    </source>
</evidence>
<evidence type="ECO:0000256" key="9">
    <source>
        <dbReference type="ARBA" id="ARBA00022837"/>
    </source>
</evidence>
<dbReference type="Gene3D" id="3.40.50.970">
    <property type="match status" value="2"/>
</dbReference>
<accession>K9XWG8</accession>
<dbReference type="Pfam" id="PF02780">
    <property type="entry name" value="Transketolase_C"/>
    <property type="match status" value="1"/>
</dbReference>
<keyword evidence="14" id="KW-1185">Reference proteome</keyword>
<dbReference type="Gene3D" id="3.40.50.920">
    <property type="match status" value="1"/>
</dbReference>
<dbReference type="InterPro" id="IPR020826">
    <property type="entry name" value="Transketolase_BS"/>
</dbReference>
<dbReference type="Pfam" id="PF02779">
    <property type="entry name" value="Transket_pyr"/>
    <property type="match status" value="1"/>
</dbReference>
<organism evidence="13 14">
    <name type="scientific">Stanieria cyanosphaera (strain ATCC 29371 / PCC 7437)</name>
    <dbReference type="NCBI Taxonomy" id="111780"/>
    <lineage>
        <taxon>Bacteria</taxon>
        <taxon>Bacillati</taxon>
        <taxon>Cyanobacteriota</taxon>
        <taxon>Cyanophyceae</taxon>
        <taxon>Pleurocapsales</taxon>
        <taxon>Dermocarpellaceae</taxon>
        <taxon>Stanieria</taxon>
    </lineage>
</organism>
<dbReference type="InterPro" id="IPR051424">
    <property type="entry name" value="Transketolase-like"/>
</dbReference>
<name>K9XWG8_STAC7</name>
<evidence type="ECO:0000256" key="5">
    <source>
        <dbReference type="ARBA" id="ARBA00007131"/>
    </source>
</evidence>
<dbReference type="CDD" id="cd07033">
    <property type="entry name" value="TPP_PYR_DXS_TK_like"/>
    <property type="match status" value="1"/>
</dbReference>
<dbReference type="STRING" id="111780.Sta7437_2900"/>
<dbReference type="SUPFAM" id="SSF52922">
    <property type="entry name" value="TK C-terminal domain-like"/>
    <property type="match status" value="1"/>
</dbReference>
<evidence type="ECO:0000256" key="1">
    <source>
        <dbReference type="ARBA" id="ARBA00001913"/>
    </source>
</evidence>
<gene>
    <name evidence="13" type="ordered locus">Sta7437_2900</name>
</gene>
<comment type="similarity">
    <text evidence="5">Belongs to the transketolase family.</text>
</comment>
<dbReference type="PATRIC" id="fig|111780.3.peg.3015"/>
<evidence type="ECO:0000259" key="12">
    <source>
        <dbReference type="SMART" id="SM00861"/>
    </source>
</evidence>
<dbReference type="GO" id="GO:0004802">
    <property type="term" value="F:transketolase activity"/>
    <property type="evidence" value="ECO:0007669"/>
    <property type="project" value="UniProtKB-EC"/>
</dbReference>
<evidence type="ECO:0000256" key="11">
    <source>
        <dbReference type="ARBA" id="ARBA00023052"/>
    </source>
</evidence>
<dbReference type="GO" id="GO:0046872">
    <property type="term" value="F:metal ion binding"/>
    <property type="evidence" value="ECO:0007669"/>
    <property type="project" value="UniProtKB-KW"/>
</dbReference>
<protein>
    <submittedName>
        <fullName evidence="13">Transketolase</fullName>
        <ecNumber evidence="13">2.2.1.1</ecNumber>
    </submittedName>
</protein>
<dbReference type="AlphaFoldDB" id="K9XWG8"/>
<dbReference type="InterPro" id="IPR005475">
    <property type="entry name" value="Transketolase-like_Pyr-bd"/>
</dbReference>
<dbReference type="HOGENOM" id="CLU_009227_3_1_3"/>
<comment type="cofactor">
    <cofactor evidence="2">
        <name>Mn(2+)</name>
        <dbReference type="ChEBI" id="CHEBI:29035"/>
    </cofactor>
</comment>